<evidence type="ECO:0000256" key="5">
    <source>
        <dbReference type="ARBA" id="ARBA00022833"/>
    </source>
</evidence>
<dbReference type="SUPFAM" id="SSF55166">
    <property type="entry name" value="Hedgehog/DD-peptidase"/>
    <property type="match status" value="1"/>
</dbReference>
<keyword evidence="3" id="KW-0479">Metal-binding</keyword>
<evidence type="ECO:0000313" key="11">
    <source>
        <dbReference type="EMBL" id="KRM77637.1"/>
    </source>
</evidence>
<feature type="active site" description="Proton donor/acceptor" evidence="9">
    <location>
        <position position="162"/>
    </location>
</feature>
<evidence type="ECO:0000256" key="4">
    <source>
        <dbReference type="ARBA" id="ARBA00022801"/>
    </source>
</evidence>
<dbReference type="GO" id="GO:0046872">
    <property type="term" value="F:metal ion binding"/>
    <property type="evidence" value="ECO:0007669"/>
    <property type="project" value="UniProtKB-KW"/>
</dbReference>
<dbReference type="PATRIC" id="fig|1423733.4.peg.3127"/>
<evidence type="ECO:0000256" key="7">
    <source>
        <dbReference type="ARBA" id="ARBA00023049"/>
    </source>
</evidence>
<evidence type="ECO:0000256" key="3">
    <source>
        <dbReference type="ARBA" id="ARBA00022723"/>
    </source>
</evidence>
<dbReference type="AlphaFoldDB" id="A0A0R2BFW9"/>
<keyword evidence="6 9" id="KW-0224">Dipeptidase</keyword>
<dbReference type="PANTHER" id="PTHR43126">
    <property type="entry name" value="D-ALANYL-D-ALANINE DIPEPTIDASE"/>
    <property type="match status" value="1"/>
</dbReference>
<dbReference type="Gene3D" id="3.30.1380.10">
    <property type="match status" value="1"/>
</dbReference>
<protein>
    <recommendedName>
        <fullName evidence="9 10">D-alanyl-D-alanine dipeptidase</fullName>
        <shortName evidence="9 10">D-Ala-D-Ala dipeptidase</shortName>
        <ecNumber evidence="9 10">3.4.13.22</ecNumber>
    </recommendedName>
</protein>
<accession>A0A0R2BFW9</accession>
<comment type="similarity">
    <text evidence="9 10">Belongs to the peptidase M15D family.</text>
</comment>
<name>A0A0R2BFW9_SECCO</name>
<dbReference type="GO" id="GO:0160237">
    <property type="term" value="F:D-Ala-D-Ala dipeptidase activity"/>
    <property type="evidence" value="ECO:0007669"/>
    <property type="project" value="UniProtKB-EC"/>
</dbReference>
<comment type="caution">
    <text evidence="9">Lacks conserved residue(s) required for the propagation of feature annotation.</text>
</comment>
<organism evidence="11 12">
    <name type="scientific">Secundilactobacillus collinoides DSM 20515 = JCM 1123</name>
    <dbReference type="NCBI Taxonomy" id="1423733"/>
    <lineage>
        <taxon>Bacteria</taxon>
        <taxon>Bacillati</taxon>
        <taxon>Bacillota</taxon>
        <taxon>Bacilli</taxon>
        <taxon>Lactobacillales</taxon>
        <taxon>Lactobacillaceae</taxon>
        <taxon>Secundilactobacillus</taxon>
    </lineage>
</organism>
<dbReference type="HAMAP" id="MF_01924">
    <property type="entry name" value="A_A_dipeptidase"/>
    <property type="match status" value="1"/>
</dbReference>
<keyword evidence="7 9" id="KW-0482">Metalloprotease</keyword>
<dbReference type="GO" id="GO:0008237">
    <property type="term" value="F:metallopeptidase activity"/>
    <property type="evidence" value="ECO:0007669"/>
    <property type="project" value="UniProtKB-KW"/>
</dbReference>
<dbReference type="InterPro" id="IPR009045">
    <property type="entry name" value="Zn_M74/Hedgehog-like"/>
</dbReference>
<keyword evidence="4 9" id="KW-0378">Hydrolase</keyword>
<comment type="caution">
    <text evidence="11">The sequence shown here is derived from an EMBL/GenBank/DDBJ whole genome shotgun (WGS) entry which is preliminary data.</text>
</comment>
<feature type="site" description="Transition state stabilizer" evidence="9">
    <location>
        <position position="72"/>
    </location>
</feature>
<proteinExistence type="inferred from homology"/>
<dbReference type="GO" id="GO:0006508">
    <property type="term" value="P:proteolysis"/>
    <property type="evidence" value="ECO:0007669"/>
    <property type="project" value="UniProtKB-KW"/>
</dbReference>
<dbReference type="EC" id="3.4.13.22" evidence="9 10"/>
<sequence length="187" mass="21392">MPEKDPDFMNVQDVDPDIIVDLKYATTDNFTGKVIYDFTTAVSRTGTVKKLGVASQLLKEQGYRLKIWDAFRPVTAQQKLFNVVSDTRWVAKPNPNFSHQKGVTFDLTLTDLAGNEIPMQSGFDDFTGKAVRDYPRTDEQEKYYQILLQAMTQAGFVGYDGEWWDYRDSDMDSYGPKQVDSNLYAHD</sequence>
<comment type="catalytic activity">
    <reaction evidence="1 9 10">
        <text>D-alanyl-D-alanine + H2O = 2 D-alanine</text>
        <dbReference type="Rhea" id="RHEA:20661"/>
        <dbReference type="ChEBI" id="CHEBI:15377"/>
        <dbReference type="ChEBI" id="CHEBI:57416"/>
        <dbReference type="ChEBI" id="CHEBI:57822"/>
        <dbReference type="EC" id="3.4.13.22"/>
    </reaction>
</comment>
<evidence type="ECO:0000256" key="6">
    <source>
        <dbReference type="ARBA" id="ARBA00022997"/>
    </source>
</evidence>
<dbReference type="PIRSF" id="PIRSF026671">
    <property type="entry name" value="AA_dipeptidase"/>
    <property type="match status" value="1"/>
</dbReference>
<evidence type="ECO:0000256" key="2">
    <source>
        <dbReference type="ARBA" id="ARBA00022670"/>
    </source>
</evidence>
<dbReference type="Pfam" id="PF01427">
    <property type="entry name" value="Peptidase_M15"/>
    <property type="match status" value="1"/>
</dbReference>
<dbReference type="CDD" id="cd14840">
    <property type="entry name" value="D-Ala-D-Ala_dipeptidase_Aad"/>
    <property type="match status" value="1"/>
</dbReference>
<dbReference type="InterPro" id="IPR000755">
    <property type="entry name" value="A_A_dipeptidase"/>
</dbReference>
<evidence type="ECO:0000256" key="8">
    <source>
        <dbReference type="ARBA" id="ARBA00023316"/>
    </source>
</evidence>
<evidence type="ECO:0000256" key="10">
    <source>
        <dbReference type="PIRNR" id="PIRNR026671"/>
    </source>
</evidence>
<keyword evidence="2 9" id="KW-0645">Protease</keyword>
<reference evidence="11 12" key="1">
    <citation type="journal article" date="2015" name="Genome Announc.">
        <title>Expanding the biotechnology potential of lactobacilli through comparative genomics of 213 strains and associated genera.</title>
        <authorList>
            <person name="Sun Z."/>
            <person name="Harris H.M."/>
            <person name="McCann A."/>
            <person name="Guo C."/>
            <person name="Argimon S."/>
            <person name="Zhang W."/>
            <person name="Yang X."/>
            <person name="Jeffery I.B."/>
            <person name="Cooney J.C."/>
            <person name="Kagawa T.F."/>
            <person name="Liu W."/>
            <person name="Song Y."/>
            <person name="Salvetti E."/>
            <person name="Wrobel A."/>
            <person name="Rasinkangas P."/>
            <person name="Parkhill J."/>
            <person name="Rea M.C."/>
            <person name="O'Sullivan O."/>
            <person name="Ritari J."/>
            <person name="Douillard F.P."/>
            <person name="Paul Ross R."/>
            <person name="Yang R."/>
            <person name="Briner A.E."/>
            <person name="Felis G.E."/>
            <person name="de Vos W.M."/>
            <person name="Barrangou R."/>
            <person name="Klaenhammer T.R."/>
            <person name="Caufield P.W."/>
            <person name="Cui Y."/>
            <person name="Zhang H."/>
            <person name="O'Toole P.W."/>
        </authorList>
    </citation>
    <scope>NUCLEOTIDE SEQUENCE [LARGE SCALE GENOMIC DNA]</scope>
    <source>
        <strain evidence="11 12">DSM 20515</strain>
    </source>
</reference>
<evidence type="ECO:0000313" key="12">
    <source>
        <dbReference type="Proteomes" id="UP000051845"/>
    </source>
</evidence>
<evidence type="ECO:0000256" key="9">
    <source>
        <dbReference type="HAMAP-Rule" id="MF_01924"/>
    </source>
</evidence>
<dbReference type="PANTHER" id="PTHR43126:SF1">
    <property type="entry name" value="D-ALANYL-D-ALANINE DIPEPTIDASE"/>
    <property type="match status" value="1"/>
</dbReference>
<dbReference type="Proteomes" id="UP000051845">
    <property type="component" value="Unassembled WGS sequence"/>
</dbReference>
<keyword evidence="5" id="KW-0862">Zinc</keyword>
<comment type="function">
    <text evidence="9 10">Catalyzes hydrolysis of the D-alanyl-D-alanine dipeptide.</text>
</comment>
<dbReference type="RefSeq" id="WP_054760822.1">
    <property type="nucleotide sequence ID" value="NZ_AYYR01000009.1"/>
</dbReference>
<keyword evidence="8 10" id="KW-0961">Cell wall biogenesis/degradation</keyword>
<dbReference type="EMBL" id="AYYR01000009">
    <property type="protein sequence ID" value="KRM77637.1"/>
    <property type="molecule type" value="Genomic_DNA"/>
</dbReference>
<gene>
    <name evidence="11" type="ORF">FC82_GL003002</name>
</gene>
<evidence type="ECO:0000256" key="1">
    <source>
        <dbReference type="ARBA" id="ARBA00001362"/>
    </source>
</evidence>
<dbReference type="GO" id="GO:0071555">
    <property type="term" value="P:cell wall organization"/>
    <property type="evidence" value="ECO:0007669"/>
    <property type="project" value="UniProtKB-KW"/>
</dbReference>